<evidence type="ECO:0000256" key="2">
    <source>
        <dbReference type="ARBA" id="ARBA00005272"/>
    </source>
</evidence>
<feature type="domain" description="FAD/NAD(P)-binding" evidence="12">
    <location>
        <begin position="31"/>
        <end position="351"/>
    </location>
</feature>
<dbReference type="InParanoid" id="E1Z632"/>
<comment type="subcellular location">
    <subcellularLocation>
        <location evidence="1">Mitochondrion inner membrane</location>
        <topology evidence="1">Peripheral membrane protein</topology>
    </subcellularLocation>
</comment>
<dbReference type="RefSeq" id="XP_005850964.1">
    <property type="nucleotide sequence ID" value="XM_005850902.1"/>
</dbReference>
<evidence type="ECO:0000256" key="8">
    <source>
        <dbReference type="ARBA" id="ARBA00023027"/>
    </source>
</evidence>
<evidence type="ECO:0000256" key="4">
    <source>
        <dbReference type="ARBA" id="ARBA00022630"/>
    </source>
</evidence>
<dbReference type="InterPro" id="IPR036188">
    <property type="entry name" value="FAD/NAD-bd_sf"/>
</dbReference>
<evidence type="ECO:0000256" key="3">
    <source>
        <dbReference type="ARBA" id="ARBA00012637"/>
    </source>
</evidence>
<dbReference type="GO" id="GO:0005743">
    <property type="term" value="C:mitochondrial inner membrane"/>
    <property type="evidence" value="ECO:0007669"/>
    <property type="project" value="UniProtKB-SubCell"/>
</dbReference>
<dbReference type="SUPFAM" id="SSF51905">
    <property type="entry name" value="FAD/NAD(P)-binding domain"/>
    <property type="match status" value="1"/>
</dbReference>
<comment type="catalytic activity">
    <reaction evidence="10">
        <text>a ubiquinone + NADH + H(+) = a ubiquinol + NAD(+)</text>
        <dbReference type="Rhea" id="RHEA:23152"/>
        <dbReference type="Rhea" id="RHEA-COMP:9565"/>
        <dbReference type="Rhea" id="RHEA-COMP:9566"/>
        <dbReference type="ChEBI" id="CHEBI:15378"/>
        <dbReference type="ChEBI" id="CHEBI:16389"/>
        <dbReference type="ChEBI" id="CHEBI:17976"/>
        <dbReference type="ChEBI" id="CHEBI:57540"/>
        <dbReference type="ChEBI" id="CHEBI:57945"/>
    </reaction>
</comment>
<accession>E1Z632</accession>
<organism evidence="15">
    <name type="scientific">Chlorella variabilis</name>
    <name type="common">Green alga</name>
    <dbReference type="NCBI Taxonomy" id="554065"/>
    <lineage>
        <taxon>Eukaryota</taxon>
        <taxon>Viridiplantae</taxon>
        <taxon>Chlorophyta</taxon>
        <taxon>core chlorophytes</taxon>
        <taxon>Trebouxiophyceae</taxon>
        <taxon>Chlorellales</taxon>
        <taxon>Chlorellaceae</taxon>
        <taxon>Chlorella clade</taxon>
        <taxon>Chlorella</taxon>
    </lineage>
</organism>
<keyword evidence="5" id="KW-0496">Mitochondrion</keyword>
<dbReference type="eggNOG" id="KOG2495">
    <property type="taxonomic scope" value="Eukaryota"/>
</dbReference>
<keyword evidence="4" id="KW-0285">Flavoprotein</keyword>
<dbReference type="InterPro" id="IPR054585">
    <property type="entry name" value="NDH2-like_C"/>
</dbReference>
<evidence type="ECO:0000313" key="14">
    <source>
        <dbReference type="EMBL" id="EFN58862.1"/>
    </source>
</evidence>
<keyword evidence="8" id="KW-0520">NAD</keyword>
<dbReference type="OMA" id="DHCIFLD"/>
<proteinExistence type="inferred from homology"/>
<dbReference type="InterPro" id="IPR023753">
    <property type="entry name" value="FAD/NAD-binding_dom"/>
</dbReference>
<sequence>MQRSRQLLLRLRLQAQAEGLVDGAWSQQQQRLVILGTGWGGARVARDIDTSKYDITIISPRNHMVFTPLLASTCVGTIESRSVTVPIVDIQPKLQQPQNFYYAASCKGIHPEDRLVECCSGKLPAAQALPLAGTLAPNQTRGHTRQAHAWMNEDGLRFFVEYDKLAISTGSQGSTFGIPGVEQYTHFLRDASHSTAIRSTLVDNWNKANIPGRSPLDRDRLLHVVVVGGGPTGVEFAGELADFINRDLRKIDPSRARDMRITLIEANELLGSFDARLREYTARKLVKEGVQLVKGVVKEVTEGELELQDGSRIPFGLCVWSTGVGPTPFTVSLPFAKTPRGRLAIDDKLRVLMAPRLQPDGHVQADADRGPGPQQVSEVHMRQDEEDASLHKDWKPVGNVYALGDCCANPDTPLPALAQVAEQQGKYLARCLNEEAGKLEAPQLPPFVYKHLGSMASIGGASAVIELGEAKQRKLSWAGFSSWVAWRSAYLTRLGTMKHRMYVAGDWALTLLFGRDISRW</sequence>
<evidence type="ECO:0000313" key="15">
    <source>
        <dbReference type="Proteomes" id="UP000008141"/>
    </source>
</evidence>
<name>E1Z632_CHLVA</name>
<keyword evidence="15" id="KW-1185">Reference proteome</keyword>
<keyword evidence="5" id="KW-0999">Mitochondrion inner membrane</keyword>
<evidence type="ECO:0000256" key="5">
    <source>
        <dbReference type="ARBA" id="ARBA00022792"/>
    </source>
</evidence>
<dbReference type="AlphaFoldDB" id="E1Z632"/>
<comment type="similarity">
    <text evidence="2">Belongs to the NADH dehydrogenase family.</text>
</comment>
<evidence type="ECO:0000259" key="13">
    <source>
        <dbReference type="Pfam" id="PF22366"/>
    </source>
</evidence>
<dbReference type="PANTHER" id="PTHR43706">
    <property type="entry name" value="NADH DEHYDROGENASE"/>
    <property type="match status" value="1"/>
</dbReference>
<keyword evidence="5" id="KW-0472">Membrane</keyword>
<evidence type="ECO:0000256" key="11">
    <source>
        <dbReference type="SAM" id="MobiDB-lite"/>
    </source>
</evidence>
<dbReference type="GeneID" id="17358298"/>
<protein>
    <recommendedName>
        <fullName evidence="3">NADH:ubiquinone reductase (non-electrogenic)</fullName>
        <ecNumber evidence="3">1.6.5.9</ecNumber>
    </recommendedName>
</protein>
<dbReference type="PRINTS" id="PR00368">
    <property type="entry name" value="FADPNR"/>
</dbReference>
<evidence type="ECO:0000256" key="1">
    <source>
        <dbReference type="ARBA" id="ARBA00004637"/>
    </source>
</evidence>
<evidence type="ECO:0000256" key="6">
    <source>
        <dbReference type="ARBA" id="ARBA00022827"/>
    </source>
</evidence>
<feature type="domain" description="External alternative NADH-ubiquinone oxidoreductase-like C-terminal" evidence="13">
    <location>
        <begin position="451"/>
        <end position="516"/>
    </location>
</feature>
<dbReference type="EC" id="1.6.5.9" evidence="3"/>
<dbReference type="Pfam" id="PF07992">
    <property type="entry name" value="Pyr_redox_2"/>
    <property type="match status" value="1"/>
</dbReference>
<keyword evidence="7" id="KW-0560">Oxidoreductase</keyword>
<dbReference type="Proteomes" id="UP000008141">
    <property type="component" value="Unassembled WGS sequence"/>
</dbReference>
<dbReference type="GO" id="GO:0050136">
    <property type="term" value="F:NADH dehydrogenase (quinone) (non-electrogenic) activity"/>
    <property type="evidence" value="ECO:0007669"/>
    <property type="project" value="UniProtKB-EC"/>
</dbReference>
<evidence type="ECO:0000259" key="12">
    <source>
        <dbReference type="Pfam" id="PF07992"/>
    </source>
</evidence>
<dbReference type="InterPro" id="IPR045024">
    <property type="entry name" value="NDH-2"/>
</dbReference>
<keyword evidence="6" id="KW-0274">FAD</keyword>
<dbReference type="Pfam" id="PF22366">
    <property type="entry name" value="NDH2_C"/>
    <property type="match status" value="1"/>
</dbReference>
<dbReference type="EMBL" id="GL433837">
    <property type="protein sequence ID" value="EFN58862.1"/>
    <property type="molecule type" value="Genomic_DNA"/>
</dbReference>
<reference evidence="14 15" key="1">
    <citation type="journal article" date="2010" name="Plant Cell">
        <title>The Chlorella variabilis NC64A genome reveals adaptation to photosymbiosis, coevolution with viruses, and cryptic sex.</title>
        <authorList>
            <person name="Blanc G."/>
            <person name="Duncan G."/>
            <person name="Agarkova I."/>
            <person name="Borodovsky M."/>
            <person name="Gurnon J."/>
            <person name="Kuo A."/>
            <person name="Lindquist E."/>
            <person name="Lucas S."/>
            <person name="Pangilinan J."/>
            <person name="Polle J."/>
            <person name="Salamov A."/>
            <person name="Terry A."/>
            <person name="Yamada T."/>
            <person name="Dunigan D.D."/>
            <person name="Grigoriev I.V."/>
            <person name="Claverie J.M."/>
            <person name="Van Etten J.L."/>
        </authorList>
    </citation>
    <scope>NUCLEOTIDE SEQUENCE [LARGE SCALE GENOMIC DNA]</scope>
    <source>
        <strain evidence="14 15">NC64A</strain>
    </source>
</reference>
<dbReference type="Gene3D" id="3.50.50.100">
    <property type="match status" value="1"/>
</dbReference>
<dbReference type="OrthoDB" id="3244603at2759"/>
<feature type="region of interest" description="Disordered" evidence="11">
    <location>
        <begin position="361"/>
        <end position="385"/>
    </location>
</feature>
<evidence type="ECO:0000256" key="7">
    <source>
        <dbReference type="ARBA" id="ARBA00023002"/>
    </source>
</evidence>
<gene>
    <name evidence="14" type="ORF">CHLNCDRAFT_140737</name>
</gene>
<dbReference type="KEGG" id="cvr:CHLNCDRAFT_140737"/>
<evidence type="ECO:0000256" key="10">
    <source>
        <dbReference type="ARBA" id="ARBA00049010"/>
    </source>
</evidence>
<dbReference type="STRING" id="554065.E1Z632"/>
<comment type="catalytic activity">
    <reaction evidence="9">
        <text>a quinone + NADH + H(+) = a quinol + NAD(+)</text>
        <dbReference type="Rhea" id="RHEA:46160"/>
        <dbReference type="ChEBI" id="CHEBI:15378"/>
        <dbReference type="ChEBI" id="CHEBI:24646"/>
        <dbReference type="ChEBI" id="CHEBI:57540"/>
        <dbReference type="ChEBI" id="CHEBI:57945"/>
        <dbReference type="ChEBI" id="CHEBI:132124"/>
        <dbReference type="EC" id="1.6.5.9"/>
    </reaction>
</comment>
<dbReference type="PANTHER" id="PTHR43706:SF13">
    <property type="entry name" value="NADH DEHYDROGENASE-RELATED"/>
    <property type="match status" value="1"/>
</dbReference>
<evidence type="ECO:0000256" key="9">
    <source>
        <dbReference type="ARBA" id="ARBA00047599"/>
    </source>
</evidence>
<dbReference type="FunCoup" id="E1Z632">
    <property type="interactions" value="162"/>
</dbReference>